<reference evidence="6" key="1">
    <citation type="submission" date="2018-02" db="EMBL/GenBank/DDBJ databases">
        <title>Draft genome sequencing of Rhodococcus opacus KU647198.</title>
        <authorList>
            <person name="Zheng B.-X."/>
        </authorList>
    </citation>
    <scope>NUCLEOTIDE SEQUENCE [LARGE SCALE GENOMIC DNA]</scope>
    <source>
        <strain evidence="6">04-OD7</strain>
    </source>
</reference>
<comment type="caution">
    <text evidence="5">The sequence shown here is derived from an EMBL/GenBank/DDBJ whole genome shotgun (WGS) entry which is preliminary data.</text>
</comment>
<feature type="domain" description="Alcohol dehydrogenase-like N-terminal" evidence="4">
    <location>
        <begin position="24"/>
        <end position="141"/>
    </location>
</feature>
<dbReference type="PANTHER" id="PTHR43401:SF2">
    <property type="entry name" value="L-THREONINE 3-DEHYDROGENASE"/>
    <property type="match status" value="1"/>
</dbReference>
<dbReference type="Pfam" id="PF08240">
    <property type="entry name" value="ADH_N"/>
    <property type="match status" value="1"/>
</dbReference>
<dbReference type="InterPro" id="IPR036291">
    <property type="entry name" value="NAD(P)-bd_dom_sf"/>
</dbReference>
<name>A0A2S8IBN7_RHOOP</name>
<evidence type="ECO:0000256" key="1">
    <source>
        <dbReference type="ARBA" id="ARBA00001947"/>
    </source>
</evidence>
<gene>
    <name evidence="5" type="ORF">C5613_42955</name>
</gene>
<dbReference type="EMBL" id="PUIO01000109">
    <property type="protein sequence ID" value="PQP12171.1"/>
    <property type="molecule type" value="Genomic_DNA"/>
</dbReference>
<keyword evidence="2" id="KW-0560">Oxidoreductase</keyword>
<dbReference type="InterPro" id="IPR011032">
    <property type="entry name" value="GroES-like_sf"/>
</dbReference>
<evidence type="ECO:0000313" key="6">
    <source>
        <dbReference type="Proteomes" id="UP000239290"/>
    </source>
</evidence>
<dbReference type="GO" id="GO:0016491">
    <property type="term" value="F:oxidoreductase activity"/>
    <property type="evidence" value="ECO:0007669"/>
    <property type="project" value="UniProtKB-KW"/>
</dbReference>
<dbReference type="SUPFAM" id="SSF50129">
    <property type="entry name" value="GroES-like"/>
    <property type="match status" value="1"/>
</dbReference>
<evidence type="ECO:0000256" key="2">
    <source>
        <dbReference type="ARBA" id="ARBA00023002"/>
    </source>
</evidence>
<evidence type="ECO:0000259" key="3">
    <source>
        <dbReference type="Pfam" id="PF00107"/>
    </source>
</evidence>
<dbReference type="AlphaFoldDB" id="A0A2S8IBN7"/>
<feature type="domain" description="Alcohol dehydrogenase-like C-terminal" evidence="3">
    <location>
        <begin position="180"/>
        <end position="307"/>
    </location>
</feature>
<accession>A0A2S8IBN7</accession>
<protein>
    <submittedName>
        <fullName evidence="5">Zinc-binding alcohol dehydrogenase</fullName>
    </submittedName>
</protein>
<evidence type="ECO:0000313" key="5">
    <source>
        <dbReference type="EMBL" id="PQP12171.1"/>
    </source>
</evidence>
<dbReference type="Gene3D" id="3.90.180.10">
    <property type="entry name" value="Medium-chain alcohol dehydrogenases, catalytic domain"/>
    <property type="match status" value="1"/>
</dbReference>
<comment type="cofactor">
    <cofactor evidence="1">
        <name>Zn(2+)</name>
        <dbReference type="ChEBI" id="CHEBI:29105"/>
    </cofactor>
</comment>
<evidence type="ECO:0000259" key="4">
    <source>
        <dbReference type="Pfam" id="PF08240"/>
    </source>
</evidence>
<sequence>MKAARIHGLRDVRVDEIEEPSLRPGTIKVKVAYSGICGSDLGYFLHGAPTPPAGALLDEVGPRVLGHEFAGHVVAASEDVDTVQVGDLVAVRPNVACGDCLPCRQNHPQVCTRRAAVGLHGGGGGFSEYVVVDASQAFVMPSGVTPTEAALIEPISVAWHAVSRVTLRPDTTALVVGAGAIGLGVMMALKSQGVEKIAAVEPNQLRQQAARSLGVDVLGDDASTLLDNLVGENANGFDLVFDASGAGQEVFDAILVSLQPGGTAMIVAVYHTAVTWSPTAVIRNEITITGSYGYWDEDYRAVIEAISTKTIDPGLLVTKIVPLHDIVSGAFLHLTEGPGKAEDIKVLVSPASVSS</sequence>
<dbReference type="Gene3D" id="3.40.50.720">
    <property type="entry name" value="NAD(P)-binding Rossmann-like Domain"/>
    <property type="match status" value="1"/>
</dbReference>
<proteinExistence type="predicted"/>
<dbReference type="InterPro" id="IPR013154">
    <property type="entry name" value="ADH-like_N"/>
</dbReference>
<dbReference type="Pfam" id="PF00107">
    <property type="entry name" value="ADH_zinc_N"/>
    <property type="match status" value="1"/>
</dbReference>
<dbReference type="InterPro" id="IPR050129">
    <property type="entry name" value="Zn_alcohol_dh"/>
</dbReference>
<dbReference type="Proteomes" id="UP000239290">
    <property type="component" value="Unassembled WGS sequence"/>
</dbReference>
<dbReference type="SUPFAM" id="SSF51735">
    <property type="entry name" value="NAD(P)-binding Rossmann-fold domains"/>
    <property type="match status" value="1"/>
</dbReference>
<dbReference type="PANTHER" id="PTHR43401">
    <property type="entry name" value="L-THREONINE 3-DEHYDROGENASE"/>
    <property type="match status" value="1"/>
</dbReference>
<dbReference type="InterPro" id="IPR013149">
    <property type="entry name" value="ADH-like_C"/>
</dbReference>
<dbReference type="RefSeq" id="WP_105423906.1">
    <property type="nucleotide sequence ID" value="NZ_PUIO01000109.1"/>
</dbReference>
<organism evidence="5 6">
    <name type="scientific">Rhodococcus opacus</name>
    <name type="common">Nocardia opaca</name>
    <dbReference type="NCBI Taxonomy" id="37919"/>
    <lineage>
        <taxon>Bacteria</taxon>
        <taxon>Bacillati</taxon>
        <taxon>Actinomycetota</taxon>
        <taxon>Actinomycetes</taxon>
        <taxon>Mycobacteriales</taxon>
        <taxon>Nocardiaceae</taxon>
        <taxon>Rhodococcus</taxon>
    </lineage>
</organism>